<name>A0A9P7YNK0_9HELO</name>
<dbReference type="Pfam" id="PF08240">
    <property type="entry name" value="ADH_N"/>
    <property type="match status" value="1"/>
</dbReference>
<dbReference type="EMBL" id="MU251409">
    <property type="protein sequence ID" value="KAG9236345.1"/>
    <property type="molecule type" value="Genomic_DNA"/>
</dbReference>
<reference evidence="2" key="1">
    <citation type="journal article" date="2021" name="IMA Fungus">
        <title>Genomic characterization of three marine fungi, including Emericellopsis atlantica sp. nov. with signatures of a generalist lifestyle and marine biomass degradation.</title>
        <authorList>
            <person name="Hagestad O.C."/>
            <person name="Hou L."/>
            <person name="Andersen J.H."/>
            <person name="Hansen E.H."/>
            <person name="Altermark B."/>
            <person name="Li C."/>
            <person name="Kuhnert E."/>
            <person name="Cox R.J."/>
            <person name="Crous P.W."/>
            <person name="Spatafora J.W."/>
            <person name="Lail K."/>
            <person name="Amirebrahimi M."/>
            <person name="Lipzen A."/>
            <person name="Pangilinan J."/>
            <person name="Andreopoulos W."/>
            <person name="Hayes R.D."/>
            <person name="Ng V."/>
            <person name="Grigoriev I.V."/>
            <person name="Jackson S.A."/>
            <person name="Sutton T.D.S."/>
            <person name="Dobson A.D.W."/>
            <person name="Rama T."/>
        </authorList>
    </citation>
    <scope>NUCLEOTIDE SEQUENCE</scope>
    <source>
        <strain evidence="2">TRa018bII</strain>
    </source>
</reference>
<gene>
    <name evidence="2" type="ORF">BJ875DRAFT_232267</name>
</gene>
<evidence type="ECO:0000313" key="3">
    <source>
        <dbReference type="Proteomes" id="UP000824998"/>
    </source>
</evidence>
<accession>A0A9P7YNK0</accession>
<dbReference type="SMART" id="SM00829">
    <property type="entry name" value="PKS_ER"/>
    <property type="match status" value="1"/>
</dbReference>
<dbReference type="InterPro" id="IPR011032">
    <property type="entry name" value="GroES-like_sf"/>
</dbReference>
<dbReference type="SUPFAM" id="SSF50129">
    <property type="entry name" value="GroES-like"/>
    <property type="match status" value="1"/>
</dbReference>
<feature type="domain" description="Enoyl reductase (ER)" evidence="1">
    <location>
        <begin position="20"/>
        <end position="348"/>
    </location>
</feature>
<dbReference type="Gene3D" id="3.90.180.10">
    <property type="entry name" value="Medium-chain alcohol dehydrogenases, catalytic domain"/>
    <property type="match status" value="1"/>
</dbReference>
<proteinExistence type="predicted"/>
<evidence type="ECO:0000313" key="2">
    <source>
        <dbReference type="EMBL" id="KAG9236345.1"/>
    </source>
</evidence>
<dbReference type="InterPro" id="IPR036291">
    <property type="entry name" value="NAD(P)-bd_dom_sf"/>
</dbReference>
<dbReference type="InterPro" id="IPR013154">
    <property type="entry name" value="ADH-like_N"/>
</dbReference>
<dbReference type="CDD" id="cd08276">
    <property type="entry name" value="MDR7"/>
    <property type="match status" value="1"/>
</dbReference>
<dbReference type="SUPFAM" id="SSF51735">
    <property type="entry name" value="NAD(P)-binding Rossmann-fold domains"/>
    <property type="match status" value="1"/>
</dbReference>
<dbReference type="Proteomes" id="UP000824998">
    <property type="component" value="Unassembled WGS sequence"/>
</dbReference>
<sequence>MSSTSIPKTTQAWTVQGKDGFDSLKFDQATPVPKVSDYEVLVKLHAASLNYRDLIIPKGKYPFAQADGVVPGSDGAGEVIAVGSKVTRFKNGAKVVTLFNQGHLGGSLNPQTGATGLGGVIDGTLRQYGIFNENGLVDMPASLNWLEGSTLSCAALTAWNALYGLKPLQPGQTVLTQGTGGVSIFAVQFAKAAGATVIATTSSVKKAEVLKKLGADHVINYRDETEWGTKAKELTLNKEGVDHIVEVGGPPTLAQSFNAIKIDGVISIIGFLGGVGKEKQPSFLEPLNHICNLRGVLVGNRVQFEDMNRAIEINKIKPVVDDKVFALADAKEAYQYMWDQKHFGKLTIKIE</sequence>
<dbReference type="InterPro" id="IPR052711">
    <property type="entry name" value="Zinc_ADH-like"/>
</dbReference>
<evidence type="ECO:0000259" key="1">
    <source>
        <dbReference type="SMART" id="SM00829"/>
    </source>
</evidence>
<dbReference type="Pfam" id="PF00107">
    <property type="entry name" value="ADH_zinc_N"/>
    <property type="match status" value="1"/>
</dbReference>
<dbReference type="InterPro" id="IPR020843">
    <property type="entry name" value="ER"/>
</dbReference>
<dbReference type="PANTHER" id="PTHR45033">
    <property type="match status" value="1"/>
</dbReference>
<dbReference type="GO" id="GO:0016491">
    <property type="term" value="F:oxidoreductase activity"/>
    <property type="evidence" value="ECO:0007669"/>
    <property type="project" value="InterPro"/>
</dbReference>
<protein>
    <recommendedName>
        <fullName evidence="1">Enoyl reductase (ER) domain-containing protein</fullName>
    </recommendedName>
</protein>
<comment type="caution">
    <text evidence="2">The sequence shown here is derived from an EMBL/GenBank/DDBJ whole genome shotgun (WGS) entry which is preliminary data.</text>
</comment>
<organism evidence="2 3">
    <name type="scientific">Amylocarpus encephaloides</name>
    <dbReference type="NCBI Taxonomy" id="45428"/>
    <lineage>
        <taxon>Eukaryota</taxon>
        <taxon>Fungi</taxon>
        <taxon>Dikarya</taxon>
        <taxon>Ascomycota</taxon>
        <taxon>Pezizomycotina</taxon>
        <taxon>Leotiomycetes</taxon>
        <taxon>Helotiales</taxon>
        <taxon>Helotiales incertae sedis</taxon>
        <taxon>Amylocarpus</taxon>
    </lineage>
</organism>
<dbReference type="AlphaFoldDB" id="A0A9P7YNK0"/>
<dbReference type="OrthoDB" id="9930022at2759"/>
<dbReference type="InterPro" id="IPR013149">
    <property type="entry name" value="ADH-like_C"/>
</dbReference>
<dbReference type="Gene3D" id="3.40.50.720">
    <property type="entry name" value="NAD(P)-binding Rossmann-like Domain"/>
    <property type="match status" value="1"/>
</dbReference>
<keyword evidence="3" id="KW-1185">Reference proteome</keyword>
<dbReference type="PANTHER" id="PTHR45033:SF2">
    <property type="entry name" value="ZINC-TYPE ALCOHOL DEHYDROGENASE-LIKE PROTEIN C1773.06C"/>
    <property type="match status" value="1"/>
</dbReference>